<dbReference type="SUPFAM" id="SSF54695">
    <property type="entry name" value="POZ domain"/>
    <property type="match status" value="1"/>
</dbReference>
<dbReference type="Gene3D" id="3.30.710.10">
    <property type="entry name" value="Potassium Channel Kv1.1, Chain A"/>
    <property type="match status" value="1"/>
</dbReference>
<dbReference type="InterPro" id="IPR000210">
    <property type="entry name" value="BTB/POZ_dom"/>
</dbReference>
<dbReference type="AlphaFoldDB" id="A0A2J7ZLJ1"/>
<evidence type="ECO:0000256" key="2">
    <source>
        <dbReference type="ARBA" id="ARBA00022737"/>
    </source>
</evidence>
<evidence type="ECO:0000313" key="6">
    <source>
        <dbReference type="Proteomes" id="UP000236333"/>
    </source>
</evidence>
<keyword evidence="6" id="KW-1185">Reference proteome</keyword>
<reference evidence="5 6" key="1">
    <citation type="journal article" date="2017" name="Mol. Biol. Evol.">
        <title>The 4-celled Tetrabaena socialis nuclear genome reveals the essential components for genetic control of cell number at the origin of multicellularity in the volvocine lineage.</title>
        <authorList>
            <person name="Featherston J."/>
            <person name="Arakaki Y."/>
            <person name="Hanschen E.R."/>
            <person name="Ferris P.J."/>
            <person name="Michod R.E."/>
            <person name="Olson B.J.S.C."/>
            <person name="Nozaki H."/>
            <person name="Durand P.M."/>
        </authorList>
    </citation>
    <scope>NUCLEOTIDE SEQUENCE [LARGE SCALE GENOMIC DNA]</scope>
    <source>
        <strain evidence="5 6">NIES-571</strain>
    </source>
</reference>
<evidence type="ECO:0000256" key="1">
    <source>
        <dbReference type="ARBA" id="ARBA00004906"/>
    </source>
</evidence>
<dbReference type="InterPro" id="IPR011042">
    <property type="entry name" value="6-blade_b-propeller_TolB-like"/>
</dbReference>
<name>A0A2J7ZLJ1_9CHLO</name>
<sequence length="558" mass="57253">MGSGRTLVACDRGLRPLLGAEGHSGLELGPPLQLYEESAATAAARQPTEGTPARHRYVPRAALCSPVWDPFSSAVYLVEGTTAVLRLDCDNTVSMVAGAVGEEVDEGVDGPGSAARFVELWALTSDGAGALYGADIGGGTRKLQLPAEWWHAVAGPRGSMQLGGGGTAAPGAAAAAGQQAAPVQVSTLPCEPLRGGDSNVVFVPSVTSGSGSGSLVFSQIDPSPALYRLPLGAPNAQPLLLTAPAALKGRADGSPVSCISGLAADGAGDVHIAVVIDEDIEAGRAVNHPTHRATVFRRVARDGAVTSIDLRLTGIWGSPAILPNGYLALCGTEGALTVLDLGLPLPPGHAANRTAADADDDCAGGPPPRTLPADLAALLDQQPDDTADVAVLVGGRTFHAHRLILSARCDYFRQLLGAGFAEGSARQLSLPDADPDAFAVVLRFVYTGTAADIPAAQAQAVAELADRLLLPELCRLAAAQVGAGVSAGTVVGLLLWAEARGPAFSELLSRLKAWYVANHEAVVEEAPDSFGRLAVQSPTLMAELMMGYTTRTKRQRLA</sequence>
<organism evidence="5 6">
    <name type="scientific">Tetrabaena socialis</name>
    <dbReference type="NCBI Taxonomy" id="47790"/>
    <lineage>
        <taxon>Eukaryota</taxon>
        <taxon>Viridiplantae</taxon>
        <taxon>Chlorophyta</taxon>
        <taxon>core chlorophytes</taxon>
        <taxon>Chlorophyceae</taxon>
        <taxon>CS clade</taxon>
        <taxon>Chlamydomonadales</taxon>
        <taxon>Tetrabaenaceae</taxon>
        <taxon>Tetrabaena</taxon>
    </lineage>
</organism>
<protein>
    <submittedName>
        <fullName evidence="5">ARM REPEAT PROTEIN INTERACTING WITH ABF2</fullName>
    </submittedName>
</protein>
<proteinExistence type="predicted"/>
<dbReference type="OrthoDB" id="19132at2759"/>
<dbReference type="Proteomes" id="UP000236333">
    <property type="component" value="Unassembled WGS sequence"/>
</dbReference>
<dbReference type="CDD" id="cd18186">
    <property type="entry name" value="BTB_POZ_ZBTB_KLHL-like"/>
    <property type="match status" value="1"/>
</dbReference>
<feature type="domain" description="BTB" evidence="4">
    <location>
        <begin position="387"/>
        <end position="448"/>
    </location>
</feature>
<dbReference type="EMBL" id="PGGS01001002">
    <property type="protein sequence ID" value="PNH01139.1"/>
    <property type="molecule type" value="Genomic_DNA"/>
</dbReference>
<evidence type="ECO:0000313" key="5">
    <source>
        <dbReference type="EMBL" id="PNH01139.1"/>
    </source>
</evidence>
<gene>
    <name evidence="5" type="ORF">TSOC_012988</name>
</gene>
<evidence type="ECO:0000256" key="3">
    <source>
        <dbReference type="ARBA" id="ARBA00023043"/>
    </source>
</evidence>
<keyword evidence="3" id="KW-0040">ANK repeat</keyword>
<dbReference type="Gene3D" id="2.120.10.30">
    <property type="entry name" value="TolB, C-terminal domain"/>
    <property type="match status" value="1"/>
</dbReference>
<comment type="pathway">
    <text evidence="1">Protein modification; protein ubiquitination.</text>
</comment>
<dbReference type="GO" id="GO:0000151">
    <property type="term" value="C:ubiquitin ligase complex"/>
    <property type="evidence" value="ECO:0007669"/>
    <property type="project" value="TreeGrafter"/>
</dbReference>
<dbReference type="PROSITE" id="PS50097">
    <property type="entry name" value="BTB"/>
    <property type="match status" value="1"/>
</dbReference>
<dbReference type="Pfam" id="PF00651">
    <property type="entry name" value="BTB"/>
    <property type="match status" value="1"/>
</dbReference>
<dbReference type="GO" id="GO:0005737">
    <property type="term" value="C:cytoplasm"/>
    <property type="evidence" value="ECO:0007669"/>
    <property type="project" value="TreeGrafter"/>
</dbReference>
<dbReference type="InterPro" id="IPR011333">
    <property type="entry name" value="SKP1/BTB/POZ_sf"/>
</dbReference>
<dbReference type="InterPro" id="IPR044515">
    <property type="entry name" value="ABTB1"/>
</dbReference>
<dbReference type="PANTHER" id="PTHR46231">
    <property type="entry name" value="ANKYRIN REPEAT AND BTB/POZ DOMAIN-CONTAINING PROTEIN 1"/>
    <property type="match status" value="1"/>
</dbReference>
<keyword evidence="2" id="KW-0677">Repeat</keyword>
<dbReference type="PANTHER" id="PTHR46231:SF1">
    <property type="entry name" value="ANKYRIN REPEAT AND BTB_POZ DOMAIN-CONTAINING PROTEIN 1"/>
    <property type="match status" value="1"/>
</dbReference>
<comment type="caution">
    <text evidence="5">The sequence shown here is derived from an EMBL/GenBank/DDBJ whole genome shotgun (WGS) entry which is preliminary data.</text>
</comment>
<accession>A0A2J7ZLJ1</accession>
<dbReference type="SMART" id="SM00225">
    <property type="entry name" value="BTB"/>
    <property type="match status" value="1"/>
</dbReference>
<evidence type="ECO:0000259" key="4">
    <source>
        <dbReference type="PROSITE" id="PS50097"/>
    </source>
</evidence>